<proteinExistence type="predicted"/>
<comment type="caution">
    <text evidence="2">The sequence shown here is derived from an EMBL/GenBank/DDBJ whole genome shotgun (WGS) entry which is preliminary data.</text>
</comment>
<dbReference type="Proteomes" id="UP000528460">
    <property type="component" value="Unassembled WGS sequence"/>
</dbReference>
<dbReference type="Pfam" id="PF11617">
    <property type="entry name" value="Cu-binding_MopE"/>
    <property type="match status" value="2"/>
</dbReference>
<dbReference type="InterPro" id="IPR021655">
    <property type="entry name" value="Put_metal-bd"/>
</dbReference>
<name>A0A7Y4JTF4_9BACT</name>
<evidence type="ECO:0008006" key="4">
    <source>
        <dbReference type="Google" id="ProtNLM"/>
    </source>
</evidence>
<dbReference type="PROSITE" id="PS51257">
    <property type="entry name" value="PROKAR_LIPOPROTEIN"/>
    <property type="match status" value="1"/>
</dbReference>
<sequence>MRLFLLAVLVGALAGCSKGDDLKSAALKVQLHYEGFRPGCVTLTVTDQADPSRQATTTVSVPDGPPPGTLSVAVFRQAGWSNDVKLLAVAKEQSCDGAQVDTAQADASLAKDGITPVDLSLSATDSDGDGFVRTEDQGTDCNDRDANQGGPISWYPDDDNDGYGNSQLPAKITACEGPALTASRTGDCNDRDPSVHPGQAEFRCDGQDDNCDDVKDESFDLGGTCLNDFQCAGANACTGTDGGVACNSTVTPTAYYVDEDKDGKAGTDGGVTCGAQPPGTVAEFSDCDESSTYVNAGRTESCDRMDNNCVGGVDEGNVCGQNDLNWQGSGGIPTDPSWRAIAVGQNLAWLAGSAGTLNSDNLLKVEPNGTLTRSTCTGTWNAAWVSDSGQLFLAGNGGKLASKLPAQPDCTPATTPDSTEPLNGLVGFNAAGATPLTIYGVTSNGLIFRWLPPADPVKVDGLFINLRAVHAAEKPETMLAVGANDPPPNPPKARVARFNPADDRWTEEALPAGLPDGYLRGVYVVSANYAYAVGDKGVILERNHGSWRRLLSPALEPDLTDVVAFGQKAIYVTTATGTLQFFDGTKWTIVYSSPNAKNMRAIDATSPTQIGASGDVGVYQFFRWPKP</sequence>
<feature type="region of interest" description="Disordered" evidence="1">
    <location>
        <begin position="120"/>
        <end position="166"/>
    </location>
</feature>
<organism evidence="2 3">
    <name type="scientific">Corallococcus exercitus</name>
    <dbReference type="NCBI Taxonomy" id="2316736"/>
    <lineage>
        <taxon>Bacteria</taxon>
        <taxon>Pseudomonadati</taxon>
        <taxon>Myxococcota</taxon>
        <taxon>Myxococcia</taxon>
        <taxon>Myxococcales</taxon>
        <taxon>Cystobacterineae</taxon>
        <taxon>Myxococcaceae</taxon>
        <taxon>Corallococcus</taxon>
    </lineage>
</organism>
<protein>
    <recommendedName>
        <fullName evidence="4">Lipoprotein</fullName>
    </recommendedName>
</protein>
<feature type="compositionally biased region" description="Basic and acidic residues" evidence="1">
    <location>
        <begin position="130"/>
        <end position="146"/>
    </location>
</feature>
<reference evidence="2 3" key="1">
    <citation type="submission" date="2020-05" db="EMBL/GenBank/DDBJ databases">
        <authorList>
            <person name="Whitworth D."/>
        </authorList>
    </citation>
    <scope>NUCLEOTIDE SEQUENCE [LARGE SCALE GENOMIC DNA]</scope>
    <source>
        <strain evidence="2 3">CA046A</strain>
    </source>
</reference>
<dbReference type="EMBL" id="JABFJW010000126">
    <property type="protein sequence ID" value="NOK10850.1"/>
    <property type="molecule type" value="Genomic_DNA"/>
</dbReference>
<accession>A0A7Y4JTF4</accession>
<evidence type="ECO:0000256" key="1">
    <source>
        <dbReference type="SAM" id="MobiDB-lite"/>
    </source>
</evidence>
<dbReference type="RefSeq" id="WP_171415730.1">
    <property type="nucleotide sequence ID" value="NZ_JABFJW010000126.1"/>
</dbReference>
<evidence type="ECO:0000313" key="3">
    <source>
        <dbReference type="Proteomes" id="UP000528460"/>
    </source>
</evidence>
<gene>
    <name evidence="2" type="ORF">HNS30_17570</name>
</gene>
<dbReference type="AlphaFoldDB" id="A0A7Y4JTF4"/>
<evidence type="ECO:0000313" key="2">
    <source>
        <dbReference type="EMBL" id="NOK10850.1"/>
    </source>
</evidence>